<reference evidence="5" key="2">
    <citation type="journal article" date="2015" name="Data Brief">
        <title>Shoot transcriptome of the giant reed, Arundo donax.</title>
        <authorList>
            <person name="Barrero R.A."/>
            <person name="Guerrero F.D."/>
            <person name="Moolhuijzen P."/>
            <person name="Goolsby J.A."/>
            <person name="Tidwell J."/>
            <person name="Bellgard S.E."/>
            <person name="Bellgard M.I."/>
        </authorList>
    </citation>
    <scope>NUCLEOTIDE SEQUENCE</scope>
    <source>
        <tissue evidence="5">Shoot tissue taken approximately 20 cm above the soil surface</tissue>
    </source>
</reference>
<evidence type="ECO:0000313" key="5">
    <source>
        <dbReference type="EMBL" id="JAD83353.1"/>
    </source>
</evidence>
<proteinExistence type="inferred from homology"/>
<dbReference type="AlphaFoldDB" id="A0A0A9D9J4"/>
<keyword evidence="2" id="KW-0677">Repeat</keyword>
<evidence type="ECO:0000256" key="3">
    <source>
        <dbReference type="ARBA" id="ARBA00022946"/>
    </source>
</evidence>
<evidence type="ECO:0000256" key="1">
    <source>
        <dbReference type="ARBA" id="ARBA00007626"/>
    </source>
</evidence>
<dbReference type="InterPro" id="IPR002885">
    <property type="entry name" value="PPR_rpt"/>
</dbReference>
<dbReference type="EMBL" id="GBRH01214542">
    <property type="protein sequence ID" value="JAD83353.1"/>
    <property type="molecule type" value="Transcribed_RNA"/>
</dbReference>
<sequence length="219" mass="24778">MLEKNVVPDVVSYSKLITAYCQTRDMHNACFWFRDMVARGLSADVIVYTALMNGWCRAGCLEEAYRLFDEMTSLMIKPDVVLYTVLLDGQLKETLQRGWQGIPRESRSELLGSKHMKLLSSMKDHEIEPDVACYTVLINGRCKAKSLEEAQKLFDDMLQKGLTPDVCTYTALINGYRSKGEIAKAKNLLQEMRGKGMEPDALMTDLFNLTTENPEISEG</sequence>
<dbReference type="PANTHER" id="PTHR47941">
    <property type="entry name" value="PENTATRICOPEPTIDE REPEAT-CONTAINING PROTEIN 3, MITOCHONDRIAL"/>
    <property type="match status" value="1"/>
</dbReference>
<dbReference type="PROSITE" id="PS51375">
    <property type="entry name" value="PPR"/>
    <property type="match status" value="4"/>
</dbReference>
<accession>A0A0A9D9J4</accession>
<name>A0A0A9D9J4_ARUDO</name>
<evidence type="ECO:0000256" key="2">
    <source>
        <dbReference type="ARBA" id="ARBA00022737"/>
    </source>
</evidence>
<feature type="repeat" description="PPR" evidence="4">
    <location>
        <begin position="130"/>
        <end position="164"/>
    </location>
</feature>
<protein>
    <recommendedName>
        <fullName evidence="6">Pentatricopeptide repeat-containing protein</fullName>
    </recommendedName>
</protein>
<feature type="repeat" description="PPR" evidence="4">
    <location>
        <begin position="9"/>
        <end position="43"/>
    </location>
</feature>
<dbReference type="NCBIfam" id="TIGR00756">
    <property type="entry name" value="PPR"/>
    <property type="match status" value="4"/>
</dbReference>
<keyword evidence="3" id="KW-0809">Transit peptide</keyword>
<dbReference type="InterPro" id="IPR011990">
    <property type="entry name" value="TPR-like_helical_dom_sf"/>
</dbReference>
<comment type="similarity">
    <text evidence="1">Belongs to the PPR family. P subfamily.</text>
</comment>
<evidence type="ECO:0000256" key="4">
    <source>
        <dbReference type="PROSITE-ProRule" id="PRU00708"/>
    </source>
</evidence>
<feature type="repeat" description="PPR" evidence="4">
    <location>
        <begin position="44"/>
        <end position="78"/>
    </location>
</feature>
<organism evidence="5">
    <name type="scientific">Arundo donax</name>
    <name type="common">Giant reed</name>
    <name type="synonym">Donax arundinaceus</name>
    <dbReference type="NCBI Taxonomy" id="35708"/>
    <lineage>
        <taxon>Eukaryota</taxon>
        <taxon>Viridiplantae</taxon>
        <taxon>Streptophyta</taxon>
        <taxon>Embryophyta</taxon>
        <taxon>Tracheophyta</taxon>
        <taxon>Spermatophyta</taxon>
        <taxon>Magnoliopsida</taxon>
        <taxon>Liliopsida</taxon>
        <taxon>Poales</taxon>
        <taxon>Poaceae</taxon>
        <taxon>PACMAD clade</taxon>
        <taxon>Arundinoideae</taxon>
        <taxon>Arundineae</taxon>
        <taxon>Arundo</taxon>
    </lineage>
</organism>
<dbReference type="Pfam" id="PF13041">
    <property type="entry name" value="PPR_2"/>
    <property type="match status" value="2"/>
</dbReference>
<feature type="repeat" description="PPR" evidence="4">
    <location>
        <begin position="165"/>
        <end position="199"/>
    </location>
</feature>
<evidence type="ECO:0008006" key="6">
    <source>
        <dbReference type="Google" id="ProtNLM"/>
    </source>
</evidence>
<dbReference type="Gene3D" id="1.25.40.10">
    <property type="entry name" value="Tetratricopeptide repeat domain"/>
    <property type="match status" value="2"/>
</dbReference>
<reference evidence="5" key="1">
    <citation type="submission" date="2014-09" db="EMBL/GenBank/DDBJ databases">
        <authorList>
            <person name="Magalhaes I.L.F."/>
            <person name="Oliveira U."/>
            <person name="Santos F.R."/>
            <person name="Vidigal T.H.D.A."/>
            <person name="Brescovit A.D."/>
            <person name="Santos A.J."/>
        </authorList>
    </citation>
    <scope>NUCLEOTIDE SEQUENCE</scope>
    <source>
        <tissue evidence="5">Shoot tissue taken approximately 20 cm above the soil surface</tissue>
    </source>
</reference>
<dbReference type="Pfam" id="PF01535">
    <property type="entry name" value="PPR"/>
    <property type="match status" value="1"/>
</dbReference>